<keyword evidence="3" id="KW-0812">Transmembrane</keyword>
<evidence type="ECO:0000313" key="6">
    <source>
        <dbReference type="Proteomes" id="UP000291189"/>
    </source>
</evidence>
<sequence>MSTDQAREVAAPRHRGRLRPSPRGREAAVRGLDLLIACGVLFLAAPLIVGVYLLVVLSSRGGGWFRQVRVGARRQEFVMYKFRTMRRDSDPAIHAEYVTRLLRGEVEPEGGLYKLSDDPRVTRVGAFLRRTSLDELPQLFNVLRGEMSIVGPRPCLPGEMVEFPPWASPRFDVRPGLTGLWQVSGRNRLTMTEGLRLDVDYVAHRTLLLYLVILLRTLPAVLERGAR</sequence>
<evidence type="ECO:0000256" key="3">
    <source>
        <dbReference type="SAM" id="Phobius"/>
    </source>
</evidence>
<comment type="caution">
    <text evidence="5">The sequence shown here is derived from an EMBL/GenBank/DDBJ whole genome shotgun (WGS) entry which is preliminary data.</text>
</comment>
<gene>
    <name evidence="5" type="ORF">ETU37_00525</name>
</gene>
<comment type="similarity">
    <text evidence="1">Belongs to the bacterial sugar transferase family.</text>
</comment>
<feature type="transmembrane region" description="Helical" evidence="3">
    <location>
        <begin position="34"/>
        <end position="57"/>
    </location>
</feature>
<keyword evidence="3" id="KW-0472">Membrane</keyword>
<dbReference type="InterPro" id="IPR003362">
    <property type="entry name" value="Bact_transf"/>
</dbReference>
<dbReference type="OrthoDB" id="9808602at2"/>
<evidence type="ECO:0000313" key="5">
    <source>
        <dbReference type="EMBL" id="RYU15638.1"/>
    </source>
</evidence>
<dbReference type="EMBL" id="SDPU01000001">
    <property type="protein sequence ID" value="RYU15638.1"/>
    <property type="molecule type" value="Genomic_DNA"/>
</dbReference>
<name>A0A4Q5JBZ5_9ACTN</name>
<protein>
    <submittedName>
        <fullName evidence="5">Sugar transferase</fullName>
    </submittedName>
</protein>
<feature type="compositionally biased region" description="Basic and acidic residues" evidence="2">
    <location>
        <begin position="1"/>
        <end position="11"/>
    </location>
</feature>
<dbReference type="PANTHER" id="PTHR30576">
    <property type="entry name" value="COLANIC BIOSYNTHESIS UDP-GLUCOSE LIPID CARRIER TRANSFERASE"/>
    <property type="match status" value="1"/>
</dbReference>
<keyword evidence="6" id="KW-1185">Reference proteome</keyword>
<evidence type="ECO:0000259" key="4">
    <source>
        <dbReference type="Pfam" id="PF02397"/>
    </source>
</evidence>
<proteinExistence type="inferred from homology"/>
<keyword evidence="3" id="KW-1133">Transmembrane helix</keyword>
<dbReference type="PANTHER" id="PTHR30576:SF10">
    <property type="entry name" value="SLL5057 PROTEIN"/>
    <property type="match status" value="1"/>
</dbReference>
<accession>A0A4Q5JBZ5</accession>
<feature type="region of interest" description="Disordered" evidence="2">
    <location>
        <begin position="1"/>
        <end position="23"/>
    </location>
</feature>
<dbReference type="GO" id="GO:0016780">
    <property type="term" value="F:phosphotransferase activity, for other substituted phosphate groups"/>
    <property type="evidence" value="ECO:0007669"/>
    <property type="project" value="TreeGrafter"/>
</dbReference>
<dbReference type="Proteomes" id="UP000291189">
    <property type="component" value="Unassembled WGS sequence"/>
</dbReference>
<dbReference type="AlphaFoldDB" id="A0A4Q5JBZ5"/>
<dbReference type="RefSeq" id="WP_129984921.1">
    <property type="nucleotide sequence ID" value="NZ_SDPU01000001.1"/>
</dbReference>
<feature type="compositionally biased region" description="Basic residues" evidence="2">
    <location>
        <begin position="12"/>
        <end position="22"/>
    </location>
</feature>
<evidence type="ECO:0000256" key="1">
    <source>
        <dbReference type="ARBA" id="ARBA00006464"/>
    </source>
</evidence>
<evidence type="ECO:0000256" key="2">
    <source>
        <dbReference type="SAM" id="MobiDB-lite"/>
    </source>
</evidence>
<feature type="domain" description="Bacterial sugar transferase" evidence="4">
    <location>
        <begin position="30"/>
        <end position="222"/>
    </location>
</feature>
<keyword evidence="5" id="KW-0808">Transferase</keyword>
<organism evidence="5 6">
    <name type="scientific">Nocardioides iriomotensis</name>
    <dbReference type="NCBI Taxonomy" id="715784"/>
    <lineage>
        <taxon>Bacteria</taxon>
        <taxon>Bacillati</taxon>
        <taxon>Actinomycetota</taxon>
        <taxon>Actinomycetes</taxon>
        <taxon>Propionibacteriales</taxon>
        <taxon>Nocardioidaceae</taxon>
        <taxon>Nocardioides</taxon>
    </lineage>
</organism>
<dbReference type="Pfam" id="PF02397">
    <property type="entry name" value="Bac_transf"/>
    <property type="match status" value="1"/>
</dbReference>
<reference evidence="5 6" key="1">
    <citation type="submission" date="2019-01" db="EMBL/GenBank/DDBJ databases">
        <title>Nocardioides guangzhouensis sp. nov., an actinobacterium isolated from soil.</title>
        <authorList>
            <person name="Fu Y."/>
            <person name="Cai Y."/>
            <person name="Lin Z."/>
            <person name="Chen P."/>
        </authorList>
    </citation>
    <scope>NUCLEOTIDE SEQUENCE [LARGE SCALE GENOMIC DNA]</scope>
    <source>
        <strain evidence="5 6">NBRC 105384</strain>
    </source>
</reference>